<evidence type="ECO:0000259" key="3">
    <source>
        <dbReference type="PROSITE" id="PS50977"/>
    </source>
</evidence>
<dbReference type="PROSITE" id="PS50977">
    <property type="entry name" value="HTH_TETR_2"/>
    <property type="match status" value="1"/>
</dbReference>
<organism evidence="4 5">
    <name type="scientific">Candidatus Enterococcus ferrettii</name>
    <dbReference type="NCBI Taxonomy" id="2815324"/>
    <lineage>
        <taxon>Bacteria</taxon>
        <taxon>Bacillati</taxon>
        <taxon>Bacillota</taxon>
        <taxon>Bacilli</taxon>
        <taxon>Lactobacillales</taxon>
        <taxon>Enterococcaceae</taxon>
        <taxon>Enterococcus</taxon>
    </lineage>
</organism>
<dbReference type="InterPro" id="IPR009057">
    <property type="entry name" value="Homeodomain-like_sf"/>
</dbReference>
<dbReference type="PANTHER" id="PTHR43479">
    <property type="entry name" value="ACREF/ENVCD OPERON REPRESSOR-RELATED"/>
    <property type="match status" value="1"/>
</dbReference>
<dbReference type="InterPro" id="IPR050624">
    <property type="entry name" value="HTH-type_Tx_Regulator"/>
</dbReference>
<dbReference type="InterPro" id="IPR001647">
    <property type="entry name" value="HTH_TetR"/>
</dbReference>
<proteinExistence type="predicted"/>
<protein>
    <recommendedName>
        <fullName evidence="3">HTH tetR-type domain-containing protein</fullName>
    </recommendedName>
</protein>
<sequence>MSPQEIKQLKLSAIYEALLELLKDHELSDIGVSELCRQANVSRTYYYRNFQSFEEIITCAQEKDIYNYLRRIPHKSHMSFEELMTIYFEFAHDNKAQKLLLLNAGQTDTLIKTFRTVYTFLVQQGYVNILRNKRARSQYFATFLSGAVVSVETQWIRNGMRESPKNMGNTLCKLIGFDDK</sequence>
<comment type="caution">
    <text evidence="4">The sequence shown here is derived from an EMBL/GenBank/DDBJ whole genome shotgun (WGS) entry which is preliminary data.</text>
</comment>
<dbReference type="EMBL" id="JAFREL020000001">
    <property type="protein sequence ID" value="MEO1768867.1"/>
    <property type="molecule type" value="Genomic_DNA"/>
</dbReference>
<dbReference type="InterPro" id="IPR039532">
    <property type="entry name" value="TetR_C_Firmicutes"/>
</dbReference>
<evidence type="ECO:0000313" key="5">
    <source>
        <dbReference type="Proteomes" id="UP000664357"/>
    </source>
</evidence>
<dbReference type="RefSeq" id="WP_207700631.1">
    <property type="nucleotide sequence ID" value="NZ_JAFREL020000001.1"/>
</dbReference>
<name>A0ABV0EM22_9ENTE</name>
<evidence type="ECO:0000256" key="2">
    <source>
        <dbReference type="PROSITE-ProRule" id="PRU00335"/>
    </source>
</evidence>
<keyword evidence="1 2" id="KW-0238">DNA-binding</keyword>
<reference evidence="4 5" key="1">
    <citation type="submission" date="2024-02" db="EMBL/GenBank/DDBJ databases">
        <title>The Genome Sequence of Enterococcus sp. DIV0159.</title>
        <authorList>
            <person name="Earl A."/>
            <person name="Manson A."/>
            <person name="Gilmore M."/>
            <person name="Sanders J."/>
            <person name="Shea T."/>
            <person name="Howe W."/>
            <person name="Livny J."/>
            <person name="Cuomo C."/>
            <person name="Neafsey D."/>
            <person name="Birren B."/>
        </authorList>
    </citation>
    <scope>NUCLEOTIDE SEQUENCE [LARGE SCALE GENOMIC DNA]</scope>
    <source>
        <strain evidence="4 5">665A</strain>
    </source>
</reference>
<dbReference type="Gene3D" id="1.10.357.10">
    <property type="entry name" value="Tetracycline Repressor, domain 2"/>
    <property type="match status" value="1"/>
</dbReference>
<keyword evidence="5" id="KW-1185">Reference proteome</keyword>
<evidence type="ECO:0000313" key="4">
    <source>
        <dbReference type="EMBL" id="MEO1768867.1"/>
    </source>
</evidence>
<dbReference type="PANTHER" id="PTHR43479:SF11">
    <property type="entry name" value="ACREF_ENVCD OPERON REPRESSOR-RELATED"/>
    <property type="match status" value="1"/>
</dbReference>
<accession>A0ABV0EM22</accession>
<feature type="DNA-binding region" description="H-T-H motif" evidence="2">
    <location>
        <begin position="31"/>
        <end position="50"/>
    </location>
</feature>
<dbReference type="SUPFAM" id="SSF46689">
    <property type="entry name" value="Homeodomain-like"/>
    <property type="match status" value="1"/>
</dbReference>
<evidence type="ECO:0000256" key="1">
    <source>
        <dbReference type="ARBA" id="ARBA00023125"/>
    </source>
</evidence>
<gene>
    <name evidence="4" type="ORF">JZO67_000806</name>
</gene>
<feature type="domain" description="HTH tetR-type" evidence="3">
    <location>
        <begin position="8"/>
        <end position="68"/>
    </location>
</feature>
<dbReference type="Pfam" id="PF14278">
    <property type="entry name" value="TetR_C_8"/>
    <property type="match status" value="1"/>
</dbReference>
<dbReference type="Proteomes" id="UP000664357">
    <property type="component" value="Unassembled WGS sequence"/>
</dbReference>